<keyword evidence="2" id="KW-1003">Cell membrane</keyword>
<keyword evidence="3 6" id="KW-0812">Transmembrane</keyword>
<dbReference type="InterPro" id="IPR017039">
    <property type="entry name" value="Virul_fac_BrkB"/>
</dbReference>
<dbReference type="PIRSF" id="PIRSF035875">
    <property type="entry name" value="RNase_BN"/>
    <property type="match status" value="1"/>
</dbReference>
<evidence type="ECO:0000256" key="1">
    <source>
        <dbReference type="ARBA" id="ARBA00004651"/>
    </source>
</evidence>
<comment type="subcellular location">
    <subcellularLocation>
        <location evidence="1">Cell membrane</location>
        <topology evidence="1">Multi-pass membrane protein</topology>
    </subcellularLocation>
</comment>
<geneLocation type="plasmid" evidence="7 8">
    <name>unnamedB</name>
</geneLocation>
<feature type="transmembrane region" description="Helical" evidence="6">
    <location>
        <begin position="216"/>
        <end position="235"/>
    </location>
</feature>
<dbReference type="EMBL" id="CP121310">
    <property type="protein sequence ID" value="WFP94873.1"/>
    <property type="molecule type" value="Genomic_DNA"/>
</dbReference>
<keyword evidence="4 6" id="KW-1133">Transmembrane helix</keyword>
<accession>A0ABY8HS05</accession>
<evidence type="ECO:0000313" key="7">
    <source>
        <dbReference type="EMBL" id="WFP94873.1"/>
    </source>
</evidence>
<evidence type="ECO:0000256" key="5">
    <source>
        <dbReference type="ARBA" id="ARBA00023136"/>
    </source>
</evidence>
<feature type="transmembrane region" description="Helical" evidence="6">
    <location>
        <begin position="281"/>
        <end position="305"/>
    </location>
</feature>
<feature type="transmembrane region" description="Helical" evidence="6">
    <location>
        <begin position="130"/>
        <end position="153"/>
    </location>
</feature>
<evidence type="ECO:0000256" key="2">
    <source>
        <dbReference type="ARBA" id="ARBA00022475"/>
    </source>
</evidence>
<dbReference type="PANTHER" id="PTHR30213:SF0">
    <property type="entry name" value="UPF0761 MEMBRANE PROTEIN YIHY"/>
    <property type="match status" value="1"/>
</dbReference>
<evidence type="ECO:0000256" key="4">
    <source>
        <dbReference type="ARBA" id="ARBA00022989"/>
    </source>
</evidence>
<evidence type="ECO:0000313" key="8">
    <source>
        <dbReference type="Proteomes" id="UP001214094"/>
    </source>
</evidence>
<feature type="transmembrane region" description="Helical" evidence="6">
    <location>
        <begin position="173"/>
        <end position="204"/>
    </location>
</feature>
<dbReference type="NCBIfam" id="TIGR00765">
    <property type="entry name" value="yihY_not_rbn"/>
    <property type="match status" value="1"/>
</dbReference>
<organism evidence="7 8">
    <name type="scientific">Ensifer adhaerens</name>
    <name type="common">Sinorhizobium morelense</name>
    <dbReference type="NCBI Taxonomy" id="106592"/>
    <lineage>
        <taxon>Bacteria</taxon>
        <taxon>Pseudomonadati</taxon>
        <taxon>Pseudomonadota</taxon>
        <taxon>Alphaproteobacteria</taxon>
        <taxon>Hyphomicrobiales</taxon>
        <taxon>Rhizobiaceae</taxon>
        <taxon>Sinorhizobium/Ensifer group</taxon>
        <taxon>Ensifer</taxon>
    </lineage>
</organism>
<keyword evidence="7" id="KW-0614">Plasmid</keyword>
<dbReference type="Pfam" id="PF03631">
    <property type="entry name" value="Virul_fac_BrkB"/>
    <property type="match status" value="1"/>
</dbReference>
<protein>
    <submittedName>
        <fullName evidence="7">YihY/virulence factor BrkB family protein</fullName>
    </submittedName>
</protein>
<dbReference type="Proteomes" id="UP001214094">
    <property type="component" value="Plasmid unnamedB"/>
</dbReference>
<feature type="transmembrane region" description="Helical" evidence="6">
    <location>
        <begin position="247"/>
        <end position="269"/>
    </location>
</feature>
<dbReference type="PANTHER" id="PTHR30213">
    <property type="entry name" value="INNER MEMBRANE PROTEIN YHJD"/>
    <property type="match status" value="1"/>
</dbReference>
<reference evidence="7 8" key="1">
    <citation type="submission" date="2023-03" db="EMBL/GenBank/DDBJ databases">
        <title>Comparative genome and transcriptome analysis combination mining strategies for increasing vitamin B12 production of Ensifer adhaerens strain.</title>
        <authorList>
            <person name="Yongheng L."/>
        </authorList>
    </citation>
    <scope>NUCLEOTIDE SEQUENCE [LARGE SCALE GENOMIC DNA]</scope>
    <source>
        <strain evidence="7 8">Casida A-T305</strain>
        <plasmid evidence="7 8">unnamedB</plasmid>
    </source>
</reference>
<keyword evidence="5 6" id="KW-0472">Membrane</keyword>
<feature type="transmembrane region" description="Helical" evidence="6">
    <location>
        <begin position="61"/>
        <end position="90"/>
    </location>
</feature>
<sequence length="341" mass="37810">MTDEEIAEAITFKRQEVDVTKSREAVEPGRGRNASTPEEIPPKGIRDVFWRVVSEMFEERVFLIAAGVSFYLLLALFPALAALVSFYGFIADPIDIGTHMSVLDDLLPPGSYALISDQLKSLTSQKTTTLSFGFVSGLFISLWSSANGISALFDAMNVAYGETEKRTFVTRTLLCLAFTFAGLLFAVVLIVAIGVIPALLAYLWLDRWTEILTRTVRWPMILFLVAIGTASIYRYGPSRERAKLRWLNWGVLFSTFMWLAASWLFSFYLQNFANYNATYGALGALVGFMMWVWISTVILIIGALINAELEHQTVVDSTTGIPLPMGERGAYVADTLGKAAD</sequence>
<proteinExistence type="predicted"/>
<evidence type="ECO:0000256" key="6">
    <source>
        <dbReference type="SAM" id="Phobius"/>
    </source>
</evidence>
<name>A0ABY8HS05_ENSAD</name>
<gene>
    <name evidence="7" type="ORF">P4B07_34405</name>
</gene>
<evidence type="ECO:0000256" key="3">
    <source>
        <dbReference type="ARBA" id="ARBA00022692"/>
    </source>
</evidence>
<keyword evidence="8" id="KW-1185">Reference proteome</keyword>